<protein>
    <submittedName>
        <fullName evidence="2">Uncharacterized protein</fullName>
    </submittedName>
</protein>
<dbReference type="Gene3D" id="3.10.450.50">
    <property type="match status" value="1"/>
</dbReference>
<evidence type="ECO:0000256" key="1">
    <source>
        <dbReference type="SAM" id="SignalP"/>
    </source>
</evidence>
<reference evidence="2" key="1">
    <citation type="journal article" date="2018" name="Genome Announc.">
        <title>Ignatzschineria cameli sp. nov., isolated from necrotic foot tissue of dromedaries (Camelus dromedarius) and associated maggots (Wohlfahrtia species) in Dubai.</title>
        <authorList>
            <person name="Tsang C.C."/>
            <person name="Tang J.Y."/>
            <person name="Fong J.Y."/>
            <person name="Kinne J."/>
            <person name="Lee H.H."/>
            <person name="Joseph M."/>
            <person name="Jose S."/>
            <person name="Schuster R.K."/>
            <person name="Tang Y."/>
            <person name="Sivakumar S."/>
            <person name="Chen J.H."/>
            <person name="Teng J.L."/>
            <person name="Lau S.K."/>
            <person name="Wernery U."/>
            <person name="Woo P.C."/>
        </authorList>
    </citation>
    <scope>NUCLEOTIDE SEQUENCE</scope>
    <source>
        <strain evidence="2">UAE-HKU57</strain>
        <strain evidence="3">UAE-HKU58</strain>
    </source>
</reference>
<reference evidence="4 5" key="2">
    <citation type="submission" date="2018-05" db="EMBL/GenBank/DDBJ databases">
        <title>Ignatzschineria dubaiensis sp. nov., isolated from necrotic foot tissues of dromedaries (Camelus dromedarius) and associated maggots in Dubai, United Arab Emirates.</title>
        <authorList>
            <person name="Tsang C.C."/>
            <person name="Tang J.Y.M."/>
            <person name="Fong J.Y.H."/>
            <person name="Kinne J."/>
            <person name="Lee H.H."/>
            <person name="Joseph M."/>
            <person name="Jose S."/>
            <person name="Schuster R.K."/>
            <person name="Tang Y."/>
            <person name="Sivakumar S."/>
            <person name="Chen J.H.K."/>
            <person name="Teng J.L.L."/>
            <person name="Lau S.K.P."/>
            <person name="Wernery U."/>
            <person name="Woo P.C.Y."/>
        </authorList>
    </citation>
    <scope>NUCLEOTIDE SEQUENCE [LARGE SCALE GENOMIC DNA]</scope>
    <source>
        <strain evidence="4">UAE-HKU57</strain>
        <strain evidence="5">UAE-HKU58</strain>
    </source>
</reference>
<comment type="caution">
    <text evidence="2">The sequence shown here is derived from an EMBL/GenBank/DDBJ whole genome shotgun (WGS) entry which is preliminary data.</text>
</comment>
<evidence type="ECO:0000313" key="2">
    <source>
        <dbReference type="EMBL" id="PWD87978.1"/>
    </source>
</evidence>
<dbReference type="OrthoDB" id="6887377at2"/>
<dbReference type="Proteomes" id="UP000245217">
    <property type="component" value="Unassembled WGS sequence"/>
</dbReference>
<feature type="chain" id="PRO_5015705855" evidence="1">
    <location>
        <begin position="22"/>
        <end position="138"/>
    </location>
</feature>
<gene>
    <name evidence="2" type="ORF">DC077_01485</name>
    <name evidence="3" type="ORF">DC078_02240</name>
</gene>
<evidence type="ECO:0000313" key="3">
    <source>
        <dbReference type="EMBL" id="PWD93672.1"/>
    </source>
</evidence>
<organism evidence="2 4">
    <name type="scientific">Ignatzschineria cameli</name>
    <dbReference type="NCBI Taxonomy" id="2182793"/>
    <lineage>
        <taxon>Bacteria</taxon>
        <taxon>Pseudomonadati</taxon>
        <taxon>Pseudomonadota</taxon>
        <taxon>Gammaproteobacteria</taxon>
        <taxon>Cardiobacteriales</taxon>
        <taxon>Ignatzschineriaceae</taxon>
        <taxon>Ignatzschineria</taxon>
    </lineage>
</organism>
<dbReference type="PROSITE" id="PS51257">
    <property type="entry name" value="PROKAR_LIPOPROTEIN"/>
    <property type="match status" value="1"/>
</dbReference>
<keyword evidence="5" id="KW-1185">Reference proteome</keyword>
<evidence type="ECO:0000313" key="5">
    <source>
        <dbReference type="Proteomes" id="UP000245217"/>
    </source>
</evidence>
<accession>A0A2U2ATB3</accession>
<sequence length="138" mass="15513">MKKLKYFFTALIVALIVTACTADKDSPEGAVRQFVEMFATGDASNWTNIVYIPDEANTPEEALGKAVVQEKLSLLAEEGKNYYDSQGGLKDITFNNVEYNKDKTEATVLFQVHYKNGTSEDPEEIETMKGKEGWRVKF</sequence>
<evidence type="ECO:0000313" key="4">
    <source>
        <dbReference type="Proteomes" id="UP000245059"/>
    </source>
</evidence>
<dbReference type="EMBL" id="QEWW01000001">
    <property type="protein sequence ID" value="PWD87978.1"/>
    <property type="molecule type" value="Genomic_DNA"/>
</dbReference>
<name>A0A2U2ATB3_9GAMM</name>
<dbReference type="Proteomes" id="UP000245059">
    <property type="component" value="Unassembled WGS sequence"/>
</dbReference>
<keyword evidence="1" id="KW-0732">Signal</keyword>
<dbReference type="EMBL" id="QEWV01000002">
    <property type="protein sequence ID" value="PWD93672.1"/>
    <property type="molecule type" value="Genomic_DNA"/>
</dbReference>
<dbReference type="RefSeq" id="WP_109200999.1">
    <property type="nucleotide sequence ID" value="NZ_QEWS01000002.1"/>
</dbReference>
<feature type="signal peptide" evidence="1">
    <location>
        <begin position="1"/>
        <end position="21"/>
    </location>
</feature>
<dbReference type="AlphaFoldDB" id="A0A2U2ATB3"/>
<proteinExistence type="predicted"/>